<protein>
    <submittedName>
        <fullName evidence="2">Uncharacterized protein</fullName>
    </submittedName>
</protein>
<keyword evidence="1" id="KW-1133">Transmembrane helix</keyword>
<accession>A0A5B7EJV0</accession>
<feature type="transmembrane region" description="Helical" evidence="1">
    <location>
        <begin position="83"/>
        <end position="99"/>
    </location>
</feature>
<sequence>MREVNKESAPPMNLISKLFIAATSENNLELGVFSALRWRETVSTGKERWRYSCPGCLQRLNFGNENTTCEGERGRKNVRKRQSLLPHVGLLVVLLMLPSRP</sequence>
<dbReference type="EMBL" id="VSRR010002867">
    <property type="protein sequence ID" value="MPC33598.1"/>
    <property type="molecule type" value="Genomic_DNA"/>
</dbReference>
<keyword evidence="3" id="KW-1185">Reference proteome</keyword>
<evidence type="ECO:0000313" key="2">
    <source>
        <dbReference type="EMBL" id="MPC33598.1"/>
    </source>
</evidence>
<comment type="caution">
    <text evidence="2">The sequence shown here is derived from an EMBL/GenBank/DDBJ whole genome shotgun (WGS) entry which is preliminary data.</text>
</comment>
<dbReference type="AlphaFoldDB" id="A0A5B7EJV0"/>
<dbReference type="Proteomes" id="UP000324222">
    <property type="component" value="Unassembled WGS sequence"/>
</dbReference>
<gene>
    <name evidence="2" type="ORF">E2C01_026953</name>
</gene>
<keyword evidence="1" id="KW-0812">Transmembrane</keyword>
<evidence type="ECO:0000256" key="1">
    <source>
        <dbReference type="SAM" id="Phobius"/>
    </source>
</evidence>
<organism evidence="2 3">
    <name type="scientific">Portunus trituberculatus</name>
    <name type="common">Swimming crab</name>
    <name type="synonym">Neptunus trituberculatus</name>
    <dbReference type="NCBI Taxonomy" id="210409"/>
    <lineage>
        <taxon>Eukaryota</taxon>
        <taxon>Metazoa</taxon>
        <taxon>Ecdysozoa</taxon>
        <taxon>Arthropoda</taxon>
        <taxon>Crustacea</taxon>
        <taxon>Multicrustacea</taxon>
        <taxon>Malacostraca</taxon>
        <taxon>Eumalacostraca</taxon>
        <taxon>Eucarida</taxon>
        <taxon>Decapoda</taxon>
        <taxon>Pleocyemata</taxon>
        <taxon>Brachyura</taxon>
        <taxon>Eubrachyura</taxon>
        <taxon>Portunoidea</taxon>
        <taxon>Portunidae</taxon>
        <taxon>Portuninae</taxon>
        <taxon>Portunus</taxon>
    </lineage>
</organism>
<keyword evidence="1" id="KW-0472">Membrane</keyword>
<reference evidence="2 3" key="1">
    <citation type="submission" date="2019-05" db="EMBL/GenBank/DDBJ databases">
        <title>Another draft genome of Portunus trituberculatus and its Hox gene families provides insights of decapod evolution.</title>
        <authorList>
            <person name="Jeong J.-H."/>
            <person name="Song I."/>
            <person name="Kim S."/>
            <person name="Choi T."/>
            <person name="Kim D."/>
            <person name="Ryu S."/>
            <person name="Kim W."/>
        </authorList>
    </citation>
    <scope>NUCLEOTIDE SEQUENCE [LARGE SCALE GENOMIC DNA]</scope>
    <source>
        <tissue evidence="2">Muscle</tissue>
    </source>
</reference>
<name>A0A5B7EJV0_PORTR</name>
<proteinExistence type="predicted"/>
<evidence type="ECO:0000313" key="3">
    <source>
        <dbReference type="Proteomes" id="UP000324222"/>
    </source>
</evidence>